<gene>
    <name evidence="3" type="ORF">H9Q79_12595</name>
</gene>
<dbReference type="InterPro" id="IPR025874">
    <property type="entry name" value="DZR"/>
</dbReference>
<keyword evidence="1" id="KW-0812">Transmembrane</keyword>
<evidence type="ECO:0000259" key="2">
    <source>
        <dbReference type="Pfam" id="PF12773"/>
    </source>
</evidence>
<feature type="transmembrane region" description="Helical" evidence="1">
    <location>
        <begin position="173"/>
        <end position="195"/>
    </location>
</feature>
<feature type="transmembrane region" description="Helical" evidence="1">
    <location>
        <begin position="104"/>
        <end position="124"/>
    </location>
</feature>
<evidence type="ECO:0000313" key="4">
    <source>
        <dbReference type="Proteomes" id="UP000515860"/>
    </source>
</evidence>
<accession>A0A7G9GAB6</accession>
<dbReference type="EMBL" id="CP060635">
    <property type="protein sequence ID" value="QNM07748.1"/>
    <property type="molecule type" value="Genomic_DNA"/>
</dbReference>
<feature type="domain" description="DZANK-type" evidence="2">
    <location>
        <begin position="237"/>
        <end position="293"/>
    </location>
</feature>
<protein>
    <submittedName>
        <fullName evidence="3">Zinc ribbon domain-containing protein</fullName>
    </submittedName>
</protein>
<feature type="transmembrane region" description="Helical" evidence="1">
    <location>
        <begin position="46"/>
        <end position="64"/>
    </location>
</feature>
<keyword evidence="1" id="KW-0472">Membrane</keyword>
<dbReference type="RefSeq" id="WP_249328431.1">
    <property type="nucleotide sequence ID" value="NZ_CP060635.1"/>
</dbReference>
<evidence type="ECO:0000313" key="3">
    <source>
        <dbReference type="EMBL" id="QNM07748.1"/>
    </source>
</evidence>
<feature type="transmembrane region" description="Helical" evidence="1">
    <location>
        <begin position="136"/>
        <end position="153"/>
    </location>
</feature>
<evidence type="ECO:0000256" key="1">
    <source>
        <dbReference type="SAM" id="Phobius"/>
    </source>
</evidence>
<dbReference type="Proteomes" id="UP000515860">
    <property type="component" value="Chromosome"/>
</dbReference>
<dbReference type="Pfam" id="PF12773">
    <property type="entry name" value="DZR"/>
    <property type="match status" value="1"/>
</dbReference>
<name>A0A7G9GAB6_9FIRM</name>
<dbReference type="AlphaFoldDB" id="A0A7G9GAB6"/>
<proteinExistence type="predicted"/>
<organism evidence="3 4">
    <name type="scientific">Wansuia hejianensis</name>
    <dbReference type="NCBI Taxonomy" id="2763667"/>
    <lineage>
        <taxon>Bacteria</taxon>
        <taxon>Bacillati</taxon>
        <taxon>Bacillota</taxon>
        <taxon>Clostridia</taxon>
        <taxon>Lachnospirales</taxon>
        <taxon>Lachnospiraceae</taxon>
        <taxon>Wansuia</taxon>
    </lineage>
</organism>
<keyword evidence="4" id="KW-1185">Reference proteome</keyword>
<reference evidence="3 4" key="1">
    <citation type="submission" date="2020-08" db="EMBL/GenBank/DDBJ databases">
        <authorList>
            <person name="Liu C."/>
            <person name="Sun Q."/>
        </authorList>
    </citation>
    <scope>NUCLEOTIDE SEQUENCE [LARGE SCALE GENOMIC DNA]</scope>
    <source>
        <strain evidence="3 4">NSJ-29</strain>
    </source>
</reference>
<feature type="transmembrane region" description="Helical" evidence="1">
    <location>
        <begin position="71"/>
        <end position="92"/>
    </location>
</feature>
<dbReference type="KEGG" id="whj:H9Q79_12595"/>
<feature type="transmembrane region" description="Helical" evidence="1">
    <location>
        <begin position="12"/>
        <end position="34"/>
    </location>
</feature>
<sequence>MNETKKIKFPVAAIFCTANVLLGLLSIFMTYASLPHMPWNRLLNTLLLPILSLISGIVLAAVLYQRKRRLTLFLALGLELVIPLLCICDIVFSRSLWGPAWKDLLLGQAIAAVIALLLLLFAAFQDWKGKSGIAKFNRAIWFVPGILYLVNNLSDLYQGYLAIINHAPDHDKYMLSMFTILAVGLPMTFLLGWWLTHPYKKERAVYQMPVAQPYGQPYGQPVYQSAGASDAAQKVFCTNCGRELLPDETFCVNCGTRRPEPPRANPDQAEQKVFCTGCGRELPPDEDFCGACGTKRPVDKTSGHTVYGGHIDL</sequence>
<keyword evidence="1" id="KW-1133">Transmembrane helix</keyword>